<evidence type="ECO:0000313" key="10">
    <source>
        <dbReference type="EMBL" id="RRT61855.1"/>
    </source>
</evidence>
<evidence type="ECO:0000256" key="6">
    <source>
        <dbReference type="ARBA" id="ARBA00023002"/>
    </source>
</evidence>
<dbReference type="SUPFAM" id="SSF56176">
    <property type="entry name" value="FAD-binding/transporter-associated domain-like"/>
    <property type="match status" value="1"/>
</dbReference>
<dbReference type="InterPro" id="IPR016167">
    <property type="entry name" value="FAD-bd_PCMH_sub1"/>
</dbReference>
<dbReference type="AlphaFoldDB" id="A0A426ZCY0"/>
<dbReference type="Gene3D" id="3.30.465.10">
    <property type="match status" value="1"/>
</dbReference>
<evidence type="ECO:0000256" key="3">
    <source>
        <dbReference type="ARBA" id="ARBA00022630"/>
    </source>
</evidence>
<dbReference type="Pfam" id="PF08031">
    <property type="entry name" value="BBE"/>
    <property type="match status" value="1"/>
</dbReference>
<evidence type="ECO:0000256" key="4">
    <source>
        <dbReference type="ARBA" id="ARBA00022729"/>
    </source>
</evidence>
<comment type="caution">
    <text evidence="10">The sequence shown here is derived from an EMBL/GenBank/DDBJ whole genome shotgun (WGS) entry which is preliminary data.</text>
</comment>
<sequence>MERNHRVLFLGASLFSCFFTIIHSEVDATTAGRISTSTSNLTSCLRSSGVRNFTVSSSPPSAAYSLLLNSSIQNLRFAGPDTPKPSAIILPCTKEDLRNAVLCLRKASLAIRVRSGGHSYEGLSYTADRYVPFAVVDLMNLNKVRVDPDSLTAWAESGATVGEIYYAVAASNRSLAFSAGSCTTVGSGGQISGGGFGLLSRKYGLAADNVLDAVLIDSSGRVLNRESMGEDVFWAIRGGGGGSWGAVYAWKLRLVPVPERVTACTPTRSGTPRSVAELVHKWQYVAPNLPDELYLSVYIAGSGDGNVSASFTGFFLVPRGAAISILSQRFPELGLAESDCDEVSWIESVVRFAGLDSVSDLTSRRSRGRGFFKAKSDYVRAPIVKGGLITALDWLSKKEEASVILDPYGGEMWRVRSDRIAFPHRGGNLYGIQYMVGWSADETGNGYVAWLRGFYEYMGRYVAKKPRAAYVNYVDLDLGTVDWRGGGPRNPVGEARVWGERYFLGNYDRLVKAKTQIDPHNVFNNAQSIPPLPTTRG</sequence>
<dbReference type="EMBL" id="AMZH03007219">
    <property type="protein sequence ID" value="RRT61855.1"/>
    <property type="molecule type" value="Genomic_DNA"/>
</dbReference>
<dbReference type="InterPro" id="IPR012951">
    <property type="entry name" value="BBE"/>
</dbReference>
<evidence type="ECO:0000256" key="7">
    <source>
        <dbReference type="ARBA" id="ARBA00023180"/>
    </source>
</evidence>
<proteinExistence type="inferred from homology"/>
<dbReference type="GO" id="GO:0016491">
    <property type="term" value="F:oxidoreductase activity"/>
    <property type="evidence" value="ECO:0007669"/>
    <property type="project" value="UniProtKB-KW"/>
</dbReference>
<feature type="signal peptide" evidence="8">
    <location>
        <begin position="1"/>
        <end position="24"/>
    </location>
</feature>
<dbReference type="InterPro" id="IPR016166">
    <property type="entry name" value="FAD-bd_PCMH"/>
</dbReference>
<evidence type="ECO:0000256" key="2">
    <source>
        <dbReference type="ARBA" id="ARBA00005466"/>
    </source>
</evidence>
<dbReference type="PROSITE" id="PS51257">
    <property type="entry name" value="PROKAR_LIPOPROTEIN"/>
    <property type="match status" value="1"/>
</dbReference>
<keyword evidence="5" id="KW-0274">FAD</keyword>
<dbReference type="Gene3D" id="3.40.462.20">
    <property type="match status" value="1"/>
</dbReference>
<dbReference type="PROSITE" id="PS00862">
    <property type="entry name" value="OX2_COVAL_FAD"/>
    <property type="match status" value="1"/>
</dbReference>
<dbReference type="InterPro" id="IPR036318">
    <property type="entry name" value="FAD-bd_PCMH-like_sf"/>
</dbReference>
<dbReference type="Gene3D" id="3.30.43.10">
    <property type="entry name" value="Uridine Diphospho-n-acetylenolpyruvylglucosamine Reductase, domain 2"/>
    <property type="match status" value="1"/>
</dbReference>
<dbReference type="PANTHER" id="PTHR32448">
    <property type="entry name" value="OS08G0158400 PROTEIN"/>
    <property type="match status" value="1"/>
</dbReference>
<comment type="similarity">
    <text evidence="2">Belongs to the oxygen-dependent FAD-linked oxidoreductase family.</text>
</comment>
<gene>
    <name evidence="10" type="ORF">B296_00011015</name>
</gene>
<name>A0A426ZCY0_ENSVE</name>
<dbReference type="InterPro" id="IPR006094">
    <property type="entry name" value="Oxid_FAD_bind_N"/>
</dbReference>
<feature type="domain" description="FAD-binding PCMH-type" evidence="9">
    <location>
        <begin position="81"/>
        <end position="257"/>
    </location>
</feature>
<keyword evidence="7" id="KW-0325">Glycoprotein</keyword>
<feature type="chain" id="PRO_5019282278" description="FAD-binding PCMH-type domain-containing protein" evidence="8">
    <location>
        <begin position="25"/>
        <end position="537"/>
    </location>
</feature>
<keyword evidence="3" id="KW-0285">Flavoprotein</keyword>
<evidence type="ECO:0000313" key="11">
    <source>
        <dbReference type="Proteomes" id="UP000287651"/>
    </source>
</evidence>
<dbReference type="InterPro" id="IPR016169">
    <property type="entry name" value="FAD-bd_PCMH_sub2"/>
</dbReference>
<evidence type="ECO:0000256" key="1">
    <source>
        <dbReference type="ARBA" id="ARBA00001974"/>
    </source>
</evidence>
<keyword evidence="6" id="KW-0560">Oxidoreductase</keyword>
<dbReference type="InterPro" id="IPR006093">
    <property type="entry name" value="Oxy_OxRdtase_FAD_BS"/>
</dbReference>
<dbReference type="GO" id="GO:0071949">
    <property type="term" value="F:FAD binding"/>
    <property type="evidence" value="ECO:0007669"/>
    <property type="project" value="InterPro"/>
</dbReference>
<dbReference type="PROSITE" id="PS51387">
    <property type="entry name" value="FAD_PCMH"/>
    <property type="match status" value="1"/>
</dbReference>
<organism evidence="10 11">
    <name type="scientific">Ensete ventricosum</name>
    <name type="common">Abyssinian banana</name>
    <name type="synonym">Musa ensete</name>
    <dbReference type="NCBI Taxonomy" id="4639"/>
    <lineage>
        <taxon>Eukaryota</taxon>
        <taxon>Viridiplantae</taxon>
        <taxon>Streptophyta</taxon>
        <taxon>Embryophyta</taxon>
        <taxon>Tracheophyta</taxon>
        <taxon>Spermatophyta</taxon>
        <taxon>Magnoliopsida</taxon>
        <taxon>Liliopsida</taxon>
        <taxon>Zingiberales</taxon>
        <taxon>Musaceae</taxon>
        <taxon>Ensete</taxon>
    </lineage>
</organism>
<evidence type="ECO:0000259" key="9">
    <source>
        <dbReference type="PROSITE" id="PS51387"/>
    </source>
</evidence>
<dbReference type="Proteomes" id="UP000287651">
    <property type="component" value="Unassembled WGS sequence"/>
</dbReference>
<comment type="cofactor">
    <cofactor evidence="1">
        <name>FAD</name>
        <dbReference type="ChEBI" id="CHEBI:57692"/>
    </cofactor>
</comment>
<evidence type="ECO:0000256" key="5">
    <source>
        <dbReference type="ARBA" id="ARBA00022827"/>
    </source>
</evidence>
<reference evidence="10 11" key="1">
    <citation type="journal article" date="2014" name="Agronomy (Basel)">
        <title>A Draft Genome Sequence for Ensete ventricosum, the Drought-Tolerant Tree Against Hunger.</title>
        <authorList>
            <person name="Harrison J."/>
            <person name="Moore K.A."/>
            <person name="Paszkiewicz K."/>
            <person name="Jones T."/>
            <person name="Grant M."/>
            <person name="Ambacheew D."/>
            <person name="Muzemil S."/>
            <person name="Studholme D.J."/>
        </authorList>
    </citation>
    <scope>NUCLEOTIDE SEQUENCE [LARGE SCALE GENOMIC DNA]</scope>
</reference>
<dbReference type="Pfam" id="PF01565">
    <property type="entry name" value="FAD_binding_4"/>
    <property type="match status" value="1"/>
</dbReference>
<keyword evidence="4 8" id="KW-0732">Signal</keyword>
<evidence type="ECO:0000256" key="8">
    <source>
        <dbReference type="SAM" id="SignalP"/>
    </source>
</evidence>
<accession>A0A426ZCY0</accession>
<protein>
    <recommendedName>
        <fullName evidence="9">FAD-binding PCMH-type domain-containing protein</fullName>
    </recommendedName>
</protein>